<evidence type="ECO:0000256" key="5">
    <source>
        <dbReference type="ARBA" id="ARBA00022677"/>
    </source>
</evidence>
<reference evidence="12" key="1">
    <citation type="journal article" date="2023" name="G3 (Bethesda)">
        <title>Whole genome assemblies of Zophobas morio and Tenebrio molitor.</title>
        <authorList>
            <person name="Kaur S."/>
            <person name="Stinson S.A."/>
            <person name="diCenzo G.C."/>
        </authorList>
    </citation>
    <scope>NUCLEOTIDE SEQUENCE</scope>
    <source>
        <strain evidence="12">QUZm001</strain>
    </source>
</reference>
<feature type="transmembrane region" description="Helical" evidence="11">
    <location>
        <begin position="168"/>
        <end position="186"/>
    </location>
</feature>
<evidence type="ECO:0000256" key="9">
    <source>
        <dbReference type="ARBA" id="ARBA00039150"/>
    </source>
</evidence>
<evidence type="ECO:0000256" key="8">
    <source>
        <dbReference type="ARBA" id="ARBA00031924"/>
    </source>
</evidence>
<dbReference type="Proteomes" id="UP001168821">
    <property type="component" value="Unassembled WGS sequence"/>
</dbReference>
<gene>
    <name evidence="12" type="ORF">Zmor_014629</name>
</gene>
<evidence type="ECO:0000256" key="11">
    <source>
        <dbReference type="SAM" id="Phobius"/>
    </source>
</evidence>
<name>A0AA38IHR7_9CUCU</name>
<accession>A0AA38IHR7</accession>
<dbReference type="EMBL" id="JALNTZ010000004">
    <property type="protein sequence ID" value="KAJ3655501.1"/>
    <property type="molecule type" value="Genomic_DNA"/>
</dbReference>
<evidence type="ECO:0000256" key="10">
    <source>
        <dbReference type="ARBA" id="ARBA00049527"/>
    </source>
</evidence>
<keyword evidence="11" id="KW-1133">Transmembrane helix</keyword>
<evidence type="ECO:0000256" key="7">
    <source>
        <dbReference type="ARBA" id="ARBA00022824"/>
    </source>
</evidence>
<comment type="similarity">
    <text evidence="3">Belongs to the AB hydrolase superfamily. LDAH family.</text>
</comment>
<keyword evidence="5" id="KW-0551">Lipid droplet</keyword>
<keyword evidence="13" id="KW-1185">Reference proteome</keyword>
<keyword evidence="6" id="KW-0378">Hydrolase</keyword>
<dbReference type="GO" id="GO:0019915">
    <property type="term" value="P:lipid storage"/>
    <property type="evidence" value="ECO:0007669"/>
    <property type="project" value="InterPro"/>
</dbReference>
<evidence type="ECO:0000256" key="2">
    <source>
        <dbReference type="ARBA" id="ARBA00004502"/>
    </source>
</evidence>
<evidence type="ECO:0000256" key="4">
    <source>
        <dbReference type="ARBA" id="ARBA00019242"/>
    </source>
</evidence>
<dbReference type="InterPro" id="IPR029058">
    <property type="entry name" value="AB_hydrolase_fold"/>
</dbReference>
<dbReference type="FunFam" id="3.40.50.1820:FF:000068">
    <property type="entry name" value="Lipid droplet associated hydrolase"/>
    <property type="match status" value="1"/>
</dbReference>
<dbReference type="Pfam" id="PF10230">
    <property type="entry name" value="LIDHydrolase"/>
    <property type="match status" value="1"/>
</dbReference>
<dbReference type="InterPro" id="IPR019363">
    <property type="entry name" value="LDAH"/>
</dbReference>
<evidence type="ECO:0000256" key="3">
    <source>
        <dbReference type="ARBA" id="ARBA00008300"/>
    </source>
</evidence>
<protein>
    <recommendedName>
        <fullName evidence="4">Lipid droplet-associated hydrolase</fullName>
        <ecNumber evidence="9">3.1.1.13</ecNumber>
    </recommendedName>
    <alternativeName>
        <fullName evidence="8">Lipid droplet-associated serine hydrolase</fullName>
    </alternativeName>
</protein>
<comment type="caution">
    <text evidence="12">The sequence shown here is derived from an EMBL/GenBank/DDBJ whole genome shotgun (WGS) entry which is preliminary data.</text>
</comment>
<comment type="subcellular location">
    <subcellularLocation>
        <location evidence="1">Endoplasmic reticulum</location>
    </subcellularLocation>
    <subcellularLocation>
        <location evidence="2">Lipid droplet</location>
    </subcellularLocation>
</comment>
<dbReference type="PANTHER" id="PTHR13390">
    <property type="entry name" value="LIPASE"/>
    <property type="match status" value="1"/>
</dbReference>
<dbReference type="SUPFAM" id="SSF53474">
    <property type="entry name" value="alpha/beta-Hydrolases"/>
    <property type="match status" value="1"/>
</dbReference>
<proteinExistence type="inferred from homology"/>
<dbReference type="AlphaFoldDB" id="A0AA38IHR7"/>
<comment type="catalytic activity">
    <reaction evidence="10">
        <text>a cholesterol ester + H2O = cholesterol + a fatty acid + H(+)</text>
        <dbReference type="Rhea" id="RHEA:36403"/>
        <dbReference type="ChEBI" id="CHEBI:15377"/>
        <dbReference type="ChEBI" id="CHEBI:15378"/>
        <dbReference type="ChEBI" id="CHEBI:16113"/>
        <dbReference type="ChEBI" id="CHEBI:17002"/>
        <dbReference type="ChEBI" id="CHEBI:28868"/>
        <dbReference type="EC" id="3.1.1.13"/>
    </reaction>
    <physiologicalReaction direction="left-to-right" evidence="10">
        <dbReference type="Rhea" id="RHEA:36404"/>
    </physiologicalReaction>
</comment>
<organism evidence="12 13">
    <name type="scientific">Zophobas morio</name>
    <dbReference type="NCBI Taxonomy" id="2755281"/>
    <lineage>
        <taxon>Eukaryota</taxon>
        <taxon>Metazoa</taxon>
        <taxon>Ecdysozoa</taxon>
        <taxon>Arthropoda</taxon>
        <taxon>Hexapoda</taxon>
        <taxon>Insecta</taxon>
        <taxon>Pterygota</taxon>
        <taxon>Neoptera</taxon>
        <taxon>Endopterygota</taxon>
        <taxon>Coleoptera</taxon>
        <taxon>Polyphaga</taxon>
        <taxon>Cucujiformia</taxon>
        <taxon>Tenebrionidae</taxon>
        <taxon>Zophobas</taxon>
    </lineage>
</organism>
<dbReference type="PANTHER" id="PTHR13390:SF0">
    <property type="entry name" value="LIPID DROPLET-ASSOCIATED HYDROLASE"/>
    <property type="match status" value="1"/>
</dbReference>
<evidence type="ECO:0000256" key="1">
    <source>
        <dbReference type="ARBA" id="ARBA00004240"/>
    </source>
</evidence>
<keyword evidence="11" id="KW-0812">Transmembrane</keyword>
<keyword evidence="11" id="KW-0472">Membrane</keyword>
<dbReference type="GO" id="GO:0005811">
    <property type="term" value="C:lipid droplet"/>
    <property type="evidence" value="ECO:0007669"/>
    <property type="project" value="UniProtKB-SubCell"/>
</dbReference>
<dbReference type="GO" id="GO:0005783">
    <property type="term" value="C:endoplasmic reticulum"/>
    <property type="evidence" value="ECO:0007669"/>
    <property type="project" value="UniProtKB-SubCell"/>
</dbReference>
<dbReference type="GO" id="GO:0004771">
    <property type="term" value="F:sterol ester esterase activity"/>
    <property type="evidence" value="ECO:0007669"/>
    <property type="project" value="UniProtKB-EC"/>
</dbReference>
<sequence length="301" mass="34406">MQRAFLDVNGVRTNVLTYGKWVEEAASEQPQDIILVIPGNPGVTGFYKMFMHTLHEKTGFPVWIVGHAGHDVPKKSAVCGVQGLKGNEELFGMKGQIEHKKEFIKKYVPANARLHLVGHSIGTYIILNLLKNEEFNARVVDVNLLFPTIEHMAVTPNGKFLTTFVKPIVWLIVFLSWIYTVLPSILQNFLMYMYMKIACVPRMHFRTLVSFIDPSIMEKIFFMAFEELDQVEERDDATIKNNKDKIRLLYGRSDGWAPPNYCETLKNDLVGINAEISEFDHAFVLRQSRQVGSIVGEWIRA</sequence>
<evidence type="ECO:0000313" key="12">
    <source>
        <dbReference type="EMBL" id="KAJ3655501.1"/>
    </source>
</evidence>
<evidence type="ECO:0000256" key="6">
    <source>
        <dbReference type="ARBA" id="ARBA00022801"/>
    </source>
</evidence>
<evidence type="ECO:0000313" key="13">
    <source>
        <dbReference type="Proteomes" id="UP001168821"/>
    </source>
</evidence>
<keyword evidence="7" id="KW-0256">Endoplasmic reticulum</keyword>
<dbReference type="EC" id="3.1.1.13" evidence="9"/>
<dbReference type="GO" id="GO:0034389">
    <property type="term" value="P:lipid droplet organization"/>
    <property type="evidence" value="ECO:0007669"/>
    <property type="project" value="UniProtKB-ARBA"/>
</dbReference>
<dbReference type="Gene3D" id="3.40.50.1820">
    <property type="entry name" value="alpha/beta hydrolase"/>
    <property type="match status" value="1"/>
</dbReference>